<proteinExistence type="predicted"/>
<reference evidence="1 2" key="1">
    <citation type="journal article" date="2019" name="Sci. Rep.">
        <title>Orb-weaving spider Araneus ventricosus genome elucidates the spidroin gene catalogue.</title>
        <authorList>
            <person name="Kono N."/>
            <person name="Nakamura H."/>
            <person name="Ohtoshi R."/>
            <person name="Moran D.A.P."/>
            <person name="Shinohara A."/>
            <person name="Yoshida Y."/>
            <person name="Fujiwara M."/>
            <person name="Mori M."/>
            <person name="Tomita M."/>
            <person name="Arakawa K."/>
        </authorList>
    </citation>
    <scope>NUCLEOTIDE SEQUENCE [LARGE SCALE GENOMIC DNA]</scope>
</reference>
<accession>A0A4Y2CCZ9</accession>
<keyword evidence="2" id="KW-1185">Reference proteome</keyword>
<organism evidence="1 2">
    <name type="scientific">Araneus ventricosus</name>
    <name type="common">Orbweaver spider</name>
    <name type="synonym">Epeira ventricosa</name>
    <dbReference type="NCBI Taxonomy" id="182803"/>
    <lineage>
        <taxon>Eukaryota</taxon>
        <taxon>Metazoa</taxon>
        <taxon>Ecdysozoa</taxon>
        <taxon>Arthropoda</taxon>
        <taxon>Chelicerata</taxon>
        <taxon>Arachnida</taxon>
        <taxon>Araneae</taxon>
        <taxon>Araneomorphae</taxon>
        <taxon>Entelegynae</taxon>
        <taxon>Araneoidea</taxon>
        <taxon>Araneidae</taxon>
        <taxon>Araneus</taxon>
    </lineage>
</organism>
<protein>
    <submittedName>
        <fullName evidence="1">Uncharacterized protein</fullName>
    </submittedName>
</protein>
<sequence length="296" mass="33914">MTSKISTWNKFKCPIFGSLEDISQINLPTYENMLRCCFFETLNLAPKTGNKEPSLSRIAENVATKIESVWAKASTAIPIVTHSRVLQTIHTYHGKNTNFKKSYKRGNTSKTFQTKIKAFRLEACAKLFDIEICKCITFEDCACERTKKLPRNEHNFLKDQRTMGLLYIGSLDINETKRLQNIADNADRKAHNLYLNHTQATPNAWYLDHEDEETDCSSDICEVDLNLDTYKPSTSNRFIFFTDPKCKQLTPFISKSSQMRLGLLPFNCCGWRQVWSLGPGCGCNCFKCSSRCRSFN</sequence>
<dbReference type="AlphaFoldDB" id="A0A4Y2CCZ9"/>
<name>A0A4Y2CCZ9_ARAVE</name>
<gene>
    <name evidence="1" type="ORF">AVEN_218982_1</name>
</gene>
<dbReference type="EMBL" id="BGPR01000174">
    <property type="protein sequence ID" value="GBM01864.1"/>
    <property type="molecule type" value="Genomic_DNA"/>
</dbReference>
<evidence type="ECO:0000313" key="1">
    <source>
        <dbReference type="EMBL" id="GBM01864.1"/>
    </source>
</evidence>
<comment type="caution">
    <text evidence="1">The sequence shown here is derived from an EMBL/GenBank/DDBJ whole genome shotgun (WGS) entry which is preliminary data.</text>
</comment>
<dbReference type="Proteomes" id="UP000499080">
    <property type="component" value="Unassembled WGS sequence"/>
</dbReference>
<evidence type="ECO:0000313" key="2">
    <source>
        <dbReference type="Proteomes" id="UP000499080"/>
    </source>
</evidence>